<dbReference type="EMBL" id="BAABLX010000077">
    <property type="protein sequence ID" value="GAA4958850.1"/>
    <property type="molecule type" value="Genomic_DNA"/>
</dbReference>
<organism evidence="1 2">
    <name type="scientific">Halioxenophilus aromaticivorans</name>
    <dbReference type="NCBI Taxonomy" id="1306992"/>
    <lineage>
        <taxon>Bacteria</taxon>
        <taxon>Pseudomonadati</taxon>
        <taxon>Pseudomonadota</taxon>
        <taxon>Gammaproteobacteria</taxon>
        <taxon>Alteromonadales</taxon>
        <taxon>Alteromonadaceae</taxon>
        <taxon>Halioxenophilus</taxon>
    </lineage>
</organism>
<gene>
    <name evidence="1" type="ORF">GCM10025791_44550</name>
</gene>
<reference evidence="2" key="1">
    <citation type="journal article" date="2019" name="Int. J. Syst. Evol. Microbiol.">
        <title>The Global Catalogue of Microorganisms (GCM) 10K type strain sequencing project: providing services to taxonomists for standard genome sequencing and annotation.</title>
        <authorList>
            <consortium name="The Broad Institute Genomics Platform"/>
            <consortium name="The Broad Institute Genome Sequencing Center for Infectious Disease"/>
            <person name="Wu L."/>
            <person name="Ma J."/>
        </authorList>
    </citation>
    <scope>NUCLEOTIDE SEQUENCE [LARGE SCALE GENOMIC DNA]</scope>
    <source>
        <strain evidence="2">JCM 19134</strain>
    </source>
</reference>
<dbReference type="AlphaFoldDB" id="A0AAV3UA28"/>
<name>A0AAV3UA28_9ALTE</name>
<proteinExistence type="predicted"/>
<sequence>MNDQLHTEENALDRLSQLGIPMAALTESVWQGYLARSRTTSNHPRIARGIIMWAEVVAVLREQLISHGWVKEDKGNYELSVNQKAGLAIVVTTGDEATGMIGATPSNKCPKGVNTAEAVETNNQLDMFSELLPAIEDVQGLTTWVLLMHLGTDEVRCELSLPSSISNGKINGWKERIILPSMPLDDDSIEIQAPDLPDIEVPIKKKA</sequence>
<dbReference type="Proteomes" id="UP001409585">
    <property type="component" value="Unassembled WGS sequence"/>
</dbReference>
<dbReference type="RefSeq" id="WP_345427498.1">
    <property type="nucleotide sequence ID" value="NZ_AP031496.1"/>
</dbReference>
<evidence type="ECO:0000313" key="1">
    <source>
        <dbReference type="EMBL" id="GAA4958850.1"/>
    </source>
</evidence>
<comment type="caution">
    <text evidence="1">The sequence shown here is derived from an EMBL/GenBank/DDBJ whole genome shotgun (WGS) entry which is preliminary data.</text>
</comment>
<evidence type="ECO:0000313" key="2">
    <source>
        <dbReference type="Proteomes" id="UP001409585"/>
    </source>
</evidence>
<keyword evidence="2" id="KW-1185">Reference proteome</keyword>
<accession>A0AAV3UA28</accession>
<protein>
    <submittedName>
        <fullName evidence="1">Uncharacterized protein</fullName>
    </submittedName>
</protein>